<feature type="transmembrane region" description="Helical" evidence="3">
    <location>
        <begin position="6"/>
        <end position="24"/>
    </location>
</feature>
<evidence type="ECO:0000256" key="2">
    <source>
        <dbReference type="ARBA" id="ARBA00022729"/>
    </source>
</evidence>
<evidence type="ECO:0000313" key="5">
    <source>
        <dbReference type="Proteomes" id="UP000823604"/>
    </source>
</evidence>
<reference evidence="4" key="2">
    <citation type="journal article" date="2021" name="PeerJ">
        <title>Extensive microbial diversity within the chicken gut microbiome revealed by metagenomics and culture.</title>
        <authorList>
            <person name="Gilroy R."/>
            <person name="Ravi A."/>
            <person name="Getino M."/>
            <person name="Pursley I."/>
            <person name="Horton D.L."/>
            <person name="Alikhan N.F."/>
            <person name="Baker D."/>
            <person name="Gharbi K."/>
            <person name="Hall N."/>
            <person name="Watson M."/>
            <person name="Adriaenssens E.M."/>
            <person name="Foster-Nyarko E."/>
            <person name="Jarju S."/>
            <person name="Secka A."/>
            <person name="Antonio M."/>
            <person name="Oren A."/>
            <person name="Chaudhuri R.R."/>
            <person name="La Ragione R."/>
            <person name="Hildebrand F."/>
            <person name="Pallen M.J."/>
        </authorList>
    </citation>
    <scope>NUCLEOTIDE SEQUENCE</scope>
    <source>
        <strain evidence="4">B1-8020</strain>
    </source>
</reference>
<sequence length="203" mass="22480">MKLTSFILSIVSIVAVIVMAIVGFSSPAAEQASPAAGDSTVVSAGKGDFVYLQLDRVVTEYDKYNDMMSAIETKAQGIQNDITRRGQLFENEVTTFQNKVSKGLMTRSVAEAQQEELMKKEQELNIYVGQKQQEIQDEQIVMTNTIMEDIKNFVARYNQDKGYSLILTTSEATNTIILGNASIDITDAVIAGLNEEYTRTKNK</sequence>
<dbReference type="GO" id="GO:0005829">
    <property type="term" value="C:cytosol"/>
    <property type="evidence" value="ECO:0007669"/>
    <property type="project" value="TreeGrafter"/>
</dbReference>
<evidence type="ECO:0000256" key="3">
    <source>
        <dbReference type="SAM" id="Phobius"/>
    </source>
</evidence>
<keyword evidence="2" id="KW-0732">Signal</keyword>
<dbReference type="GO" id="GO:0051082">
    <property type="term" value="F:unfolded protein binding"/>
    <property type="evidence" value="ECO:0007669"/>
    <property type="project" value="InterPro"/>
</dbReference>
<accession>A0A9D9NGQ6</accession>
<comment type="similarity">
    <text evidence="1">Belongs to the Skp family.</text>
</comment>
<name>A0A9D9NGQ6_9BACT</name>
<dbReference type="PANTHER" id="PTHR35089:SF1">
    <property type="entry name" value="CHAPERONE PROTEIN SKP"/>
    <property type="match status" value="1"/>
</dbReference>
<comment type="caution">
    <text evidence="4">The sequence shown here is derived from an EMBL/GenBank/DDBJ whole genome shotgun (WGS) entry which is preliminary data.</text>
</comment>
<proteinExistence type="inferred from homology"/>
<keyword evidence="3" id="KW-1133">Transmembrane helix</keyword>
<reference evidence="4" key="1">
    <citation type="submission" date="2020-10" db="EMBL/GenBank/DDBJ databases">
        <authorList>
            <person name="Gilroy R."/>
        </authorList>
    </citation>
    <scope>NUCLEOTIDE SEQUENCE</scope>
    <source>
        <strain evidence="4">B1-8020</strain>
    </source>
</reference>
<dbReference type="SUPFAM" id="SSF111384">
    <property type="entry name" value="OmpH-like"/>
    <property type="match status" value="1"/>
</dbReference>
<dbReference type="EMBL" id="JADIMA010000046">
    <property type="protein sequence ID" value="MBO8473029.1"/>
    <property type="molecule type" value="Genomic_DNA"/>
</dbReference>
<protein>
    <submittedName>
        <fullName evidence="4">OmpH family outer membrane protein</fullName>
    </submittedName>
</protein>
<dbReference type="AlphaFoldDB" id="A0A9D9NGQ6"/>
<dbReference type="GO" id="GO:0050821">
    <property type="term" value="P:protein stabilization"/>
    <property type="evidence" value="ECO:0007669"/>
    <property type="project" value="TreeGrafter"/>
</dbReference>
<dbReference type="Gene3D" id="3.30.910.20">
    <property type="entry name" value="Skp domain"/>
    <property type="match status" value="1"/>
</dbReference>
<evidence type="ECO:0000313" key="4">
    <source>
        <dbReference type="EMBL" id="MBO8473029.1"/>
    </source>
</evidence>
<keyword evidence="3" id="KW-0472">Membrane</keyword>
<dbReference type="SMART" id="SM00935">
    <property type="entry name" value="OmpH"/>
    <property type="match status" value="1"/>
</dbReference>
<dbReference type="InterPro" id="IPR005632">
    <property type="entry name" value="Chaperone_Skp"/>
</dbReference>
<dbReference type="Pfam" id="PF03938">
    <property type="entry name" value="OmpH"/>
    <property type="match status" value="1"/>
</dbReference>
<keyword evidence="3" id="KW-0812">Transmembrane</keyword>
<evidence type="ECO:0000256" key="1">
    <source>
        <dbReference type="ARBA" id="ARBA00009091"/>
    </source>
</evidence>
<dbReference type="PANTHER" id="PTHR35089">
    <property type="entry name" value="CHAPERONE PROTEIN SKP"/>
    <property type="match status" value="1"/>
</dbReference>
<dbReference type="InterPro" id="IPR024930">
    <property type="entry name" value="Skp_dom_sf"/>
</dbReference>
<gene>
    <name evidence="4" type="ORF">IAB81_05310</name>
</gene>
<organism evidence="4 5">
    <name type="scientific">Candidatus Merdivivens pullicola</name>
    <dbReference type="NCBI Taxonomy" id="2840872"/>
    <lineage>
        <taxon>Bacteria</taxon>
        <taxon>Pseudomonadati</taxon>
        <taxon>Bacteroidota</taxon>
        <taxon>Bacteroidia</taxon>
        <taxon>Bacteroidales</taxon>
        <taxon>Muribaculaceae</taxon>
        <taxon>Muribaculaceae incertae sedis</taxon>
        <taxon>Candidatus Merdivivens</taxon>
    </lineage>
</organism>
<dbReference type="Proteomes" id="UP000823604">
    <property type="component" value="Unassembled WGS sequence"/>
</dbReference>